<dbReference type="AlphaFoldDB" id="M2RKL1"/>
<reference evidence="1 2" key="1">
    <citation type="journal article" date="2012" name="Proc. Natl. Acad. Sci. U.S.A.">
        <title>Comparative genomics of Ceriporiopsis subvermispora and Phanerochaete chrysosporium provide insight into selective ligninolysis.</title>
        <authorList>
            <person name="Fernandez-Fueyo E."/>
            <person name="Ruiz-Duenas F.J."/>
            <person name="Ferreira P."/>
            <person name="Floudas D."/>
            <person name="Hibbett D.S."/>
            <person name="Canessa P."/>
            <person name="Larrondo L.F."/>
            <person name="James T.Y."/>
            <person name="Seelenfreund D."/>
            <person name="Lobos S."/>
            <person name="Polanco R."/>
            <person name="Tello M."/>
            <person name="Honda Y."/>
            <person name="Watanabe T."/>
            <person name="Watanabe T."/>
            <person name="Ryu J.S."/>
            <person name="Kubicek C.P."/>
            <person name="Schmoll M."/>
            <person name="Gaskell J."/>
            <person name="Hammel K.E."/>
            <person name="St John F.J."/>
            <person name="Vanden Wymelenberg A."/>
            <person name="Sabat G."/>
            <person name="Splinter BonDurant S."/>
            <person name="Syed K."/>
            <person name="Yadav J.S."/>
            <person name="Doddapaneni H."/>
            <person name="Subramanian V."/>
            <person name="Lavin J.L."/>
            <person name="Oguiza J.A."/>
            <person name="Perez G."/>
            <person name="Pisabarro A.G."/>
            <person name="Ramirez L."/>
            <person name="Santoyo F."/>
            <person name="Master E."/>
            <person name="Coutinho P.M."/>
            <person name="Henrissat B."/>
            <person name="Lombard V."/>
            <person name="Magnuson J.K."/>
            <person name="Kuees U."/>
            <person name="Hori C."/>
            <person name="Igarashi K."/>
            <person name="Samejima M."/>
            <person name="Held B.W."/>
            <person name="Barry K.W."/>
            <person name="LaButti K.M."/>
            <person name="Lapidus A."/>
            <person name="Lindquist E.A."/>
            <person name="Lucas S.M."/>
            <person name="Riley R."/>
            <person name="Salamov A.A."/>
            <person name="Hoffmeister D."/>
            <person name="Schwenk D."/>
            <person name="Hadar Y."/>
            <person name="Yarden O."/>
            <person name="de Vries R.P."/>
            <person name="Wiebenga A."/>
            <person name="Stenlid J."/>
            <person name="Eastwood D."/>
            <person name="Grigoriev I.V."/>
            <person name="Berka R.M."/>
            <person name="Blanchette R.A."/>
            <person name="Kersten P."/>
            <person name="Martinez A.T."/>
            <person name="Vicuna R."/>
            <person name="Cullen D."/>
        </authorList>
    </citation>
    <scope>NUCLEOTIDE SEQUENCE [LARGE SCALE GENOMIC DNA]</scope>
    <source>
        <strain evidence="1 2">B</strain>
    </source>
</reference>
<accession>M2RKL1</accession>
<organism evidence="1 2">
    <name type="scientific">Ceriporiopsis subvermispora (strain B)</name>
    <name type="common">White-rot fungus</name>
    <name type="synonym">Gelatoporia subvermispora</name>
    <dbReference type="NCBI Taxonomy" id="914234"/>
    <lineage>
        <taxon>Eukaryota</taxon>
        <taxon>Fungi</taxon>
        <taxon>Dikarya</taxon>
        <taxon>Basidiomycota</taxon>
        <taxon>Agaricomycotina</taxon>
        <taxon>Agaricomycetes</taxon>
        <taxon>Polyporales</taxon>
        <taxon>Gelatoporiaceae</taxon>
        <taxon>Gelatoporia</taxon>
    </lineage>
</organism>
<dbReference type="EMBL" id="KB445794">
    <property type="protein sequence ID" value="EMD38992.1"/>
    <property type="molecule type" value="Genomic_DNA"/>
</dbReference>
<keyword evidence="2" id="KW-1185">Reference proteome</keyword>
<dbReference type="Proteomes" id="UP000016930">
    <property type="component" value="Unassembled WGS sequence"/>
</dbReference>
<proteinExistence type="predicted"/>
<evidence type="ECO:0000313" key="2">
    <source>
        <dbReference type="Proteomes" id="UP000016930"/>
    </source>
</evidence>
<sequence length="84" mass="9500">MCARNGEICTIKTRGRAARSADRYHMMRMVPPVSTWEPCLQTQKRGYDQVSPTYAGDSANGCSLNWRSAAYRGYLEHAPRARSM</sequence>
<gene>
    <name evidence="1" type="ORF">CERSUDRAFT_112704</name>
</gene>
<evidence type="ECO:0000313" key="1">
    <source>
        <dbReference type="EMBL" id="EMD38992.1"/>
    </source>
</evidence>
<protein>
    <submittedName>
        <fullName evidence="1">Uncharacterized protein</fullName>
    </submittedName>
</protein>
<dbReference type="HOGENOM" id="CLU_2527243_0_0_1"/>
<name>M2RKL1_CERS8</name>